<reference evidence="1" key="1">
    <citation type="submission" date="2023-03" db="EMBL/GenBank/DDBJ databases">
        <title>Chromosome-level genomes of two armyworms, Mythimna separata and Mythimna loreyi, provide insights into the biosynthesis and reception of sex pheromones.</title>
        <authorList>
            <person name="Zhao H."/>
        </authorList>
    </citation>
    <scope>NUCLEOTIDE SEQUENCE</scope>
    <source>
        <strain evidence="1">BeijingLab</strain>
    </source>
</reference>
<sequence length="557" mass="62851">MFLIPFLVLFVSYTNAKSVVAKSVVVKVEQGSLKGEILQRTTGNGEYCSFKGIPYAAPPVGELRFMDPQPALPWKGERDAINHGPICPQIQINTNKYISGAAEDCLFLNVYTPTVKPKVPLPVMVYIHGGFFVIGSGNSDRLGPDFLLDHDVVLVTINYRLGVLGFLSLDIKEAPGNAGLKDQVAALNWVKKNIANFGGDPDNVTIFGQSAGGSSVTLHLLSPMSKGLFKRAIAMSGVLFKDFGLPFEHVRRVYLLTQQLGLNTHDPKEAIRFLKSAPAEKLVTAKPFVLYSEKPRRDVLELFYFKPIVESNKGSSQPFLTEDPLKLLNENKTNIADLIIGHTTKEGISRAITQKKAILKYFPYYKEYFVPSNITYKLNSSEILELGDRVKKHYFGDKEVSEETMKEVIELYTYFNYDYNIYRFLELWLKTGNKAYFYEFACFSERNINGKTGIQYGLEQATHADDIPYLFDGSSVPLELNKTSPSYKMITQTCTLYTNFAKYGTPTTSTCPITWKDYGQKKSYLEIGNELKPKTEDKRPEIEFWRDIYKSVGLQFS</sequence>
<dbReference type="Proteomes" id="UP001231649">
    <property type="component" value="Chromosome 14"/>
</dbReference>
<keyword evidence="2" id="KW-1185">Reference proteome</keyword>
<gene>
    <name evidence="1" type="ORF">PYW08_003018</name>
</gene>
<proteinExistence type="predicted"/>
<organism evidence="1 2">
    <name type="scientific">Mythimna loreyi</name>
    <dbReference type="NCBI Taxonomy" id="667449"/>
    <lineage>
        <taxon>Eukaryota</taxon>
        <taxon>Metazoa</taxon>
        <taxon>Ecdysozoa</taxon>
        <taxon>Arthropoda</taxon>
        <taxon>Hexapoda</taxon>
        <taxon>Insecta</taxon>
        <taxon>Pterygota</taxon>
        <taxon>Neoptera</taxon>
        <taxon>Endopterygota</taxon>
        <taxon>Lepidoptera</taxon>
        <taxon>Glossata</taxon>
        <taxon>Ditrysia</taxon>
        <taxon>Noctuoidea</taxon>
        <taxon>Noctuidae</taxon>
        <taxon>Noctuinae</taxon>
        <taxon>Hadenini</taxon>
        <taxon>Mythimna</taxon>
    </lineage>
</organism>
<comment type="caution">
    <text evidence="1">The sequence shown here is derived from an EMBL/GenBank/DDBJ whole genome shotgun (WGS) entry which is preliminary data.</text>
</comment>
<name>A0ACC2QR32_9NEOP</name>
<evidence type="ECO:0000313" key="1">
    <source>
        <dbReference type="EMBL" id="KAJ8723106.1"/>
    </source>
</evidence>
<accession>A0ACC2QR32</accession>
<dbReference type="EMBL" id="CM056790">
    <property type="protein sequence ID" value="KAJ8723106.1"/>
    <property type="molecule type" value="Genomic_DNA"/>
</dbReference>
<evidence type="ECO:0000313" key="2">
    <source>
        <dbReference type="Proteomes" id="UP001231649"/>
    </source>
</evidence>
<protein>
    <submittedName>
        <fullName evidence="1">Uncharacterized protein</fullName>
    </submittedName>
</protein>